<keyword evidence="1" id="KW-0472">Membrane</keyword>
<dbReference type="AlphaFoldDB" id="A0A1V6N3R6"/>
<feature type="transmembrane region" description="Helical" evidence="1">
    <location>
        <begin position="142"/>
        <end position="162"/>
    </location>
</feature>
<gene>
    <name evidence="2" type="ORF">MBBAR_4c00400</name>
</gene>
<evidence type="ECO:0000256" key="1">
    <source>
        <dbReference type="SAM" id="Phobius"/>
    </source>
</evidence>
<evidence type="ECO:0008006" key="4">
    <source>
        <dbReference type="Google" id="ProtNLM"/>
    </source>
</evidence>
<feature type="transmembrane region" description="Helical" evidence="1">
    <location>
        <begin position="59"/>
        <end position="83"/>
    </location>
</feature>
<proteinExistence type="predicted"/>
<keyword evidence="1" id="KW-0812">Transmembrane</keyword>
<evidence type="ECO:0000313" key="2">
    <source>
        <dbReference type="EMBL" id="OQD59315.1"/>
    </source>
</evidence>
<dbReference type="EMBL" id="JXMW01000004">
    <property type="protein sequence ID" value="OQD59315.1"/>
    <property type="molecule type" value="Genomic_DNA"/>
</dbReference>
<keyword evidence="1" id="KW-1133">Transmembrane helix</keyword>
<dbReference type="RefSeq" id="WP_080459815.1">
    <property type="nucleotide sequence ID" value="NZ_BBET01000208.1"/>
</dbReference>
<accession>A0A1V6N3R6</accession>
<name>A0A1V6N3R6_METAZ</name>
<comment type="caution">
    <text evidence="2">The sequence shown here is derived from an EMBL/GenBank/DDBJ whole genome shotgun (WGS) entry which is preliminary data.</text>
</comment>
<dbReference type="Proteomes" id="UP000191661">
    <property type="component" value="Unassembled WGS sequence"/>
</dbReference>
<feature type="transmembrane region" description="Helical" evidence="1">
    <location>
        <begin position="89"/>
        <end position="107"/>
    </location>
</feature>
<sequence length="173" mass="18548">MENKNVVGIVAIILGLIIMIFPFMSQFVLSIIAGIGILILGIYYIILGSNLWSISKGSSIAHVILGIFGIIVGIILLGNILIFDLLVGLYLYIIGFMLLLSGIIGLFTRNIMMTKASAALMALLGIITIVLGYFALLSPIYVSIILGISLLIDGIAIAMGNFDQVDDLDQLDD</sequence>
<evidence type="ECO:0000313" key="3">
    <source>
        <dbReference type="Proteomes" id="UP000191661"/>
    </source>
</evidence>
<reference evidence="2 3" key="1">
    <citation type="submission" date="2014-12" db="EMBL/GenBank/DDBJ databases">
        <title>Genome sequence of Methanobrevibacter arboriphilicus DH1, DSM1125.</title>
        <authorList>
            <person name="Poehlein A."/>
            <person name="Thauer R.K."/>
            <person name="Seedorf H."/>
            <person name="Daniel R."/>
        </authorList>
    </citation>
    <scope>NUCLEOTIDE SEQUENCE [LARGE SCALE GENOMIC DNA]</scope>
    <source>
        <strain evidence="2 3">DH1</strain>
    </source>
</reference>
<keyword evidence="3" id="KW-1185">Reference proteome</keyword>
<feature type="transmembrane region" description="Helical" evidence="1">
    <location>
        <begin position="27"/>
        <end position="47"/>
    </location>
</feature>
<feature type="transmembrane region" description="Helical" evidence="1">
    <location>
        <begin position="119"/>
        <end position="136"/>
    </location>
</feature>
<dbReference type="OrthoDB" id="383401at2157"/>
<protein>
    <recommendedName>
        <fullName evidence="4">Acid-resistance membrane protein</fullName>
    </recommendedName>
</protein>
<dbReference type="Pfam" id="PF03729">
    <property type="entry name" value="DUF308"/>
    <property type="match status" value="1"/>
</dbReference>
<feature type="transmembrane region" description="Helical" evidence="1">
    <location>
        <begin position="5"/>
        <end position="21"/>
    </location>
</feature>
<organism evidence="2 3">
    <name type="scientific">Methanobrevibacter arboriphilus JCM 13429 = DSM 1125</name>
    <dbReference type="NCBI Taxonomy" id="1300164"/>
    <lineage>
        <taxon>Archaea</taxon>
        <taxon>Methanobacteriati</taxon>
        <taxon>Methanobacteriota</taxon>
        <taxon>Methanomada group</taxon>
        <taxon>Methanobacteria</taxon>
        <taxon>Methanobacteriales</taxon>
        <taxon>Methanobacteriaceae</taxon>
        <taxon>Methanobrevibacter</taxon>
    </lineage>
</organism>
<dbReference type="InterPro" id="IPR005325">
    <property type="entry name" value="DUF308_memb"/>
</dbReference>